<evidence type="ECO:0000313" key="3">
    <source>
        <dbReference type="EMBL" id="SVB02431.1"/>
    </source>
</evidence>
<dbReference type="AlphaFoldDB" id="A0A382AMD5"/>
<reference evidence="3" key="1">
    <citation type="submission" date="2018-05" db="EMBL/GenBank/DDBJ databases">
        <authorList>
            <person name="Lanie J.A."/>
            <person name="Ng W.-L."/>
            <person name="Kazmierczak K.M."/>
            <person name="Andrzejewski T.M."/>
            <person name="Davidsen T.M."/>
            <person name="Wayne K.J."/>
            <person name="Tettelin H."/>
            <person name="Glass J.I."/>
            <person name="Rusch D."/>
            <person name="Podicherti R."/>
            <person name="Tsui H.-C.T."/>
            <person name="Winkler M.E."/>
        </authorList>
    </citation>
    <scope>NUCLEOTIDE SEQUENCE</scope>
</reference>
<keyword evidence="1" id="KW-0378">Hydrolase</keyword>
<dbReference type="InterPro" id="IPR051262">
    <property type="entry name" value="SMP-30/CGR1_Lactonase"/>
</dbReference>
<dbReference type="Pfam" id="PF08450">
    <property type="entry name" value="SGL"/>
    <property type="match status" value="1"/>
</dbReference>
<dbReference type="GO" id="GO:0016787">
    <property type="term" value="F:hydrolase activity"/>
    <property type="evidence" value="ECO:0007669"/>
    <property type="project" value="UniProtKB-KW"/>
</dbReference>
<organism evidence="3">
    <name type="scientific">marine metagenome</name>
    <dbReference type="NCBI Taxonomy" id="408172"/>
    <lineage>
        <taxon>unclassified sequences</taxon>
        <taxon>metagenomes</taxon>
        <taxon>ecological metagenomes</taxon>
    </lineage>
</organism>
<dbReference type="Gene3D" id="2.120.10.30">
    <property type="entry name" value="TolB, C-terminal domain"/>
    <property type="match status" value="1"/>
</dbReference>
<gene>
    <name evidence="3" type="ORF">METZ01_LOCUS155285</name>
</gene>
<dbReference type="PANTHER" id="PTHR47572:SF4">
    <property type="entry name" value="LACTONASE DRP35"/>
    <property type="match status" value="1"/>
</dbReference>
<sequence length="298" mass="32625">MPDDLSSILETGEHTLIASNMGRTEGPLWHKEGYLTFVDLEGRLLRWDPSGGVSVLRDGTGEGNGCTLDRQGRLLMCEGADHRRLTRMDYDGTVTTVVDRYEGKRFHKPNDVVCRSDGTIYFTDPGLRLEPALRDMDFYGVFSISPDGTLRVATEECEYPNGLAFSPDESILYVAISRLDERCFEEAETGAVCIHRKIRAFDVAADGSLSNNRVFCDMSSAEEGVPDGMKVDTLGRVYCVGSGGIWVVEPSGEVVGIIRGPEVPRNVAFGDSDLRTLYTTPGSSVYSVRVKTPGIGAF</sequence>
<protein>
    <recommendedName>
        <fullName evidence="2">SMP-30/Gluconolactonase/LRE-like region domain-containing protein</fullName>
    </recommendedName>
</protein>
<dbReference type="SUPFAM" id="SSF63829">
    <property type="entry name" value="Calcium-dependent phosphotriesterase"/>
    <property type="match status" value="1"/>
</dbReference>
<dbReference type="InterPro" id="IPR011042">
    <property type="entry name" value="6-blade_b-propeller_TolB-like"/>
</dbReference>
<accession>A0A382AMD5</accession>
<evidence type="ECO:0000259" key="2">
    <source>
        <dbReference type="Pfam" id="PF08450"/>
    </source>
</evidence>
<feature type="domain" description="SMP-30/Gluconolactonase/LRE-like region" evidence="2">
    <location>
        <begin position="24"/>
        <end position="280"/>
    </location>
</feature>
<dbReference type="PANTHER" id="PTHR47572">
    <property type="entry name" value="LIPOPROTEIN-RELATED"/>
    <property type="match status" value="1"/>
</dbReference>
<dbReference type="InterPro" id="IPR013658">
    <property type="entry name" value="SGL"/>
</dbReference>
<evidence type="ECO:0000256" key="1">
    <source>
        <dbReference type="ARBA" id="ARBA00022801"/>
    </source>
</evidence>
<dbReference type="EMBL" id="UINC01025924">
    <property type="protein sequence ID" value="SVB02431.1"/>
    <property type="molecule type" value="Genomic_DNA"/>
</dbReference>
<proteinExistence type="predicted"/>
<name>A0A382AMD5_9ZZZZ</name>